<evidence type="ECO:0000313" key="3">
    <source>
        <dbReference type="EMBL" id="KIM70010.1"/>
    </source>
</evidence>
<feature type="compositionally biased region" description="Basic and acidic residues" evidence="1">
    <location>
        <begin position="59"/>
        <end position="68"/>
    </location>
</feature>
<name>A0A0C3EB97_9AGAM</name>
<dbReference type="GO" id="GO:0016034">
    <property type="term" value="F:maleylacetoacetate isomerase activity"/>
    <property type="evidence" value="ECO:0007669"/>
    <property type="project" value="TreeGrafter"/>
</dbReference>
<gene>
    <name evidence="3" type="ORF">SCLCIDRAFT_497950</name>
</gene>
<evidence type="ECO:0000259" key="2">
    <source>
        <dbReference type="PROSITE" id="PS50404"/>
    </source>
</evidence>
<dbReference type="InterPro" id="IPR036282">
    <property type="entry name" value="Glutathione-S-Trfase_C_sf"/>
</dbReference>
<reference evidence="4" key="2">
    <citation type="submission" date="2015-01" db="EMBL/GenBank/DDBJ databases">
        <title>Evolutionary Origins and Diversification of the Mycorrhizal Mutualists.</title>
        <authorList>
            <consortium name="DOE Joint Genome Institute"/>
            <consortium name="Mycorrhizal Genomics Consortium"/>
            <person name="Kohler A."/>
            <person name="Kuo A."/>
            <person name="Nagy L.G."/>
            <person name="Floudas D."/>
            <person name="Copeland A."/>
            <person name="Barry K.W."/>
            <person name="Cichocki N."/>
            <person name="Veneault-Fourrey C."/>
            <person name="LaButti K."/>
            <person name="Lindquist E.A."/>
            <person name="Lipzen A."/>
            <person name="Lundell T."/>
            <person name="Morin E."/>
            <person name="Murat C."/>
            <person name="Riley R."/>
            <person name="Ohm R."/>
            <person name="Sun H."/>
            <person name="Tunlid A."/>
            <person name="Henrissat B."/>
            <person name="Grigoriev I.V."/>
            <person name="Hibbett D.S."/>
            <person name="Martin F."/>
        </authorList>
    </citation>
    <scope>NUCLEOTIDE SEQUENCE [LARGE SCALE GENOMIC DNA]</scope>
    <source>
        <strain evidence="4">Foug A</strain>
    </source>
</reference>
<evidence type="ECO:0000256" key="1">
    <source>
        <dbReference type="SAM" id="MobiDB-lite"/>
    </source>
</evidence>
<dbReference type="PANTHER" id="PTHR42673">
    <property type="entry name" value="MALEYLACETOACETATE ISOMERASE"/>
    <property type="match status" value="1"/>
</dbReference>
<dbReference type="OrthoDB" id="4951845at2759"/>
<dbReference type="Gene3D" id="1.20.1050.10">
    <property type="match status" value="1"/>
</dbReference>
<evidence type="ECO:0000313" key="4">
    <source>
        <dbReference type="Proteomes" id="UP000053989"/>
    </source>
</evidence>
<proteinExistence type="predicted"/>
<dbReference type="HOGENOM" id="CLU_011226_4_0_1"/>
<keyword evidence="4" id="KW-1185">Reference proteome</keyword>
<dbReference type="InterPro" id="IPR036249">
    <property type="entry name" value="Thioredoxin-like_sf"/>
</dbReference>
<dbReference type="Pfam" id="PF13409">
    <property type="entry name" value="GST_N_2"/>
    <property type="match status" value="1"/>
</dbReference>
<dbReference type="InterPro" id="IPR004045">
    <property type="entry name" value="Glutathione_S-Trfase_N"/>
</dbReference>
<dbReference type="SUPFAM" id="SSF52833">
    <property type="entry name" value="Thioredoxin-like"/>
    <property type="match status" value="1"/>
</dbReference>
<reference evidence="3 4" key="1">
    <citation type="submission" date="2014-04" db="EMBL/GenBank/DDBJ databases">
        <authorList>
            <consortium name="DOE Joint Genome Institute"/>
            <person name="Kuo A."/>
            <person name="Kohler A."/>
            <person name="Nagy L.G."/>
            <person name="Floudas D."/>
            <person name="Copeland A."/>
            <person name="Barry K.W."/>
            <person name="Cichocki N."/>
            <person name="Veneault-Fourrey C."/>
            <person name="LaButti K."/>
            <person name="Lindquist E.A."/>
            <person name="Lipzen A."/>
            <person name="Lundell T."/>
            <person name="Morin E."/>
            <person name="Murat C."/>
            <person name="Sun H."/>
            <person name="Tunlid A."/>
            <person name="Henrissat B."/>
            <person name="Grigoriev I.V."/>
            <person name="Hibbett D.S."/>
            <person name="Martin F."/>
            <person name="Nordberg H.P."/>
            <person name="Cantor M.N."/>
            <person name="Hua S.X."/>
        </authorList>
    </citation>
    <scope>NUCLEOTIDE SEQUENCE [LARGE SCALE GENOMIC DNA]</scope>
    <source>
        <strain evidence="3 4">Foug A</strain>
    </source>
</reference>
<dbReference type="CDD" id="cd00299">
    <property type="entry name" value="GST_C_family"/>
    <property type="match status" value="1"/>
</dbReference>
<dbReference type="Proteomes" id="UP000053989">
    <property type="component" value="Unassembled WGS sequence"/>
</dbReference>
<dbReference type="Pfam" id="PF22041">
    <property type="entry name" value="GST_C_7"/>
    <property type="match status" value="1"/>
</dbReference>
<dbReference type="PROSITE" id="PS50404">
    <property type="entry name" value="GST_NTER"/>
    <property type="match status" value="1"/>
</dbReference>
<dbReference type="EMBL" id="KN822005">
    <property type="protein sequence ID" value="KIM70010.1"/>
    <property type="molecule type" value="Genomic_DNA"/>
</dbReference>
<accession>A0A0C3EB97</accession>
<dbReference type="InParanoid" id="A0A0C3EB97"/>
<dbReference type="GO" id="GO:0006749">
    <property type="term" value="P:glutathione metabolic process"/>
    <property type="evidence" value="ECO:0007669"/>
    <property type="project" value="TreeGrafter"/>
</dbReference>
<feature type="region of interest" description="Disordered" evidence="1">
    <location>
        <begin position="53"/>
        <end position="73"/>
    </location>
</feature>
<dbReference type="SUPFAM" id="SSF47616">
    <property type="entry name" value="GST C-terminal domain-like"/>
    <property type="match status" value="1"/>
</dbReference>
<dbReference type="GO" id="GO:0004364">
    <property type="term" value="F:glutathione transferase activity"/>
    <property type="evidence" value="ECO:0007669"/>
    <property type="project" value="TreeGrafter"/>
</dbReference>
<sequence>MLPLILYDIPSNVEGGYWAPSTTKSRFVLGYKGLPFEIDWVELQDIAPRMNEIGAAPSKRPDGTEKHTLPVLRDPNTGALVTDSFDIAVYLDNTYPERPVFPKDTEGLIHALDTAYIDQVRPAIKFLSLRAKEILKERSAEHFIITREQYFNQKLAEFSPEGPVRDQHWGALEKVFTTAKMWCDKTDGKWLMGNTFSYADVITATNLLWFKRTLQDDEWKRIAAWHDGKWGRFLTDAKRECTL</sequence>
<dbReference type="InterPro" id="IPR054416">
    <property type="entry name" value="GST_UstS-like_C"/>
</dbReference>
<dbReference type="PANTHER" id="PTHR42673:SF4">
    <property type="entry name" value="MALEYLACETOACETATE ISOMERASE"/>
    <property type="match status" value="1"/>
</dbReference>
<dbReference type="AlphaFoldDB" id="A0A0C3EB97"/>
<organism evidence="3 4">
    <name type="scientific">Scleroderma citrinum Foug A</name>
    <dbReference type="NCBI Taxonomy" id="1036808"/>
    <lineage>
        <taxon>Eukaryota</taxon>
        <taxon>Fungi</taxon>
        <taxon>Dikarya</taxon>
        <taxon>Basidiomycota</taxon>
        <taxon>Agaricomycotina</taxon>
        <taxon>Agaricomycetes</taxon>
        <taxon>Agaricomycetidae</taxon>
        <taxon>Boletales</taxon>
        <taxon>Sclerodermatineae</taxon>
        <taxon>Sclerodermataceae</taxon>
        <taxon>Scleroderma</taxon>
    </lineage>
</organism>
<feature type="domain" description="GST N-terminal" evidence="2">
    <location>
        <begin position="9"/>
        <end position="99"/>
    </location>
</feature>
<dbReference type="GO" id="GO:0006559">
    <property type="term" value="P:L-phenylalanine catabolic process"/>
    <property type="evidence" value="ECO:0007669"/>
    <property type="project" value="TreeGrafter"/>
</dbReference>
<protein>
    <recommendedName>
        <fullName evidence="2">GST N-terminal domain-containing protein</fullName>
    </recommendedName>
</protein>
<dbReference type="Gene3D" id="3.40.30.10">
    <property type="entry name" value="Glutaredoxin"/>
    <property type="match status" value="1"/>
</dbReference>